<dbReference type="InterPro" id="IPR005467">
    <property type="entry name" value="His_kinase_dom"/>
</dbReference>
<keyword evidence="5" id="KW-0997">Cell inner membrane</keyword>
<evidence type="ECO:0000256" key="15">
    <source>
        <dbReference type="SAM" id="MobiDB-lite"/>
    </source>
</evidence>
<dbReference type="Pfam" id="PF02518">
    <property type="entry name" value="HATPase_c"/>
    <property type="match status" value="1"/>
</dbReference>
<dbReference type="InterPro" id="IPR003660">
    <property type="entry name" value="HAMP_dom"/>
</dbReference>
<evidence type="ECO:0000256" key="5">
    <source>
        <dbReference type="ARBA" id="ARBA00022519"/>
    </source>
</evidence>
<dbReference type="SUPFAM" id="SSF47384">
    <property type="entry name" value="Homodimeric domain of signal transducing histidine kinase"/>
    <property type="match status" value="1"/>
</dbReference>
<evidence type="ECO:0000256" key="9">
    <source>
        <dbReference type="ARBA" id="ARBA00022741"/>
    </source>
</evidence>
<feature type="domain" description="HAMP" evidence="18">
    <location>
        <begin position="128"/>
        <end position="180"/>
    </location>
</feature>
<dbReference type="AlphaFoldDB" id="A0A1H9L9R2"/>
<keyword evidence="9" id="KW-0547">Nucleotide-binding</keyword>
<dbReference type="InterPro" id="IPR003661">
    <property type="entry name" value="HisK_dim/P_dom"/>
</dbReference>
<reference evidence="19 20" key="1">
    <citation type="submission" date="2016-10" db="EMBL/GenBank/DDBJ databases">
        <authorList>
            <person name="de Groot N.N."/>
        </authorList>
    </citation>
    <scope>NUCLEOTIDE SEQUENCE [LARGE SCALE GENOMIC DNA]</scope>
    <source>
        <strain evidence="19 20">DSM 25927</strain>
    </source>
</reference>
<dbReference type="EC" id="2.7.13.3" evidence="3"/>
<keyword evidence="7" id="KW-0808">Transferase</keyword>
<dbReference type="InterPro" id="IPR003594">
    <property type="entry name" value="HATPase_dom"/>
</dbReference>
<evidence type="ECO:0000256" key="1">
    <source>
        <dbReference type="ARBA" id="ARBA00000085"/>
    </source>
</evidence>
<proteinExistence type="predicted"/>
<keyword evidence="6" id="KW-0597">Phosphoprotein</keyword>
<keyword evidence="12 16" id="KW-1133">Transmembrane helix</keyword>
<feature type="transmembrane region" description="Helical" evidence="16">
    <location>
        <begin position="107"/>
        <end position="130"/>
    </location>
</feature>
<dbReference type="OrthoDB" id="9804645at2"/>
<evidence type="ECO:0000259" key="18">
    <source>
        <dbReference type="PROSITE" id="PS50885"/>
    </source>
</evidence>
<dbReference type="RefSeq" id="WP_093289063.1">
    <property type="nucleotide sequence ID" value="NZ_FOFS01000015.1"/>
</dbReference>
<gene>
    <name evidence="19" type="ORF">SAMN04488038_11570</name>
</gene>
<evidence type="ECO:0000256" key="14">
    <source>
        <dbReference type="ARBA" id="ARBA00023136"/>
    </source>
</evidence>
<dbReference type="PRINTS" id="PR00344">
    <property type="entry name" value="BCTRLSENSOR"/>
</dbReference>
<dbReference type="EMBL" id="FOFS01000015">
    <property type="protein sequence ID" value="SER07875.1"/>
    <property type="molecule type" value="Genomic_DNA"/>
</dbReference>
<dbReference type="SMART" id="SM00387">
    <property type="entry name" value="HATPase_c"/>
    <property type="match status" value="1"/>
</dbReference>
<evidence type="ECO:0000256" key="13">
    <source>
        <dbReference type="ARBA" id="ARBA00023012"/>
    </source>
</evidence>
<protein>
    <recommendedName>
        <fullName evidence="3">histidine kinase</fullName>
        <ecNumber evidence="3">2.7.13.3</ecNumber>
    </recommendedName>
</protein>
<evidence type="ECO:0000256" key="7">
    <source>
        <dbReference type="ARBA" id="ARBA00022679"/>
    </source>
</evidence>
<dbReference type="InterPro" id="IPR036097">
    <property type="entry name" value="HisK_dim/P_sf"/>
</dbReference>
<evidence type="ECO:0000256" key="10">
    <source>
        <dbReference type="ARBA" id="ARBA00022777"/>
    </source>
</evidence>
<dbReference type="PANTHER" id="PTHR44936">
    <property type="entry name" value="SENSOR PROTEIN CREC"/>
    <property type="match status" value="1"/>
</dbReference>
<dbReference type="PROSITE" id="PS50885">
    <property type="entry name" value="HAMP"/>
    <property type="match status" value="1"/>
</dbReference>
<dbReference type="InterPro" id="IPR050980">
    <property type="entry name" value="2C_sensor_his_kinase"/>
</dbReference>
<evidence type="ECO:0000313" key="19">
    <source>
        <dbReference type="EMBL" id="SER07875.1"/>
    </source>
</evidence>
<dbReference type="PANTHER" id="PTHR44936:SF5">
    <property type="entry name" value="SENSOR HISTIDINE KINASE ENVZ"/>
    <property type="match status" value="1"/>
</dbReference>
<evidence type="ECO:0000256" key="3">
    <source>
        <dbReference type="ARBA" id="ARBA00012438"/>
    </source>
</evidence>
<dbReference type="GO" id="GO:0000155">
    <property type="term" value="F:phosphorelay sensor kinase activity"/>
    <property type="evidence" value="ECO:0007669"/>
    <property type="project" value="InterPro"/>
</dbReference>
<keyword evidence="8 16" id="KW-0812">Transmembrane</keyword>
<keyword evidence="11" id="KW-0067">ATP-binding</keyword>
<feature type="domain" description="Histidine kinase" evidence="17">
    <location>
        <begin position="188"/>
        <end position="383"/>
    </location>
</feature>
<dbReference type="GO" id="GO:0005524">
    <property type="term" value="F:ATP binding"/>
    <property type="evidence" value="ECO:0007669"/>
    <property type="project" value="UniProtKB-KW"/>
</dbReference>
<dbReference type="GO" id="GO:0005886">
    <property type="term" value="C:plasma membrane"/>
    <property type="evidence" value="ECO:0007669"/>
    <property type="project" value="UniProtKB-SubCell"/>
</dbReference>
<evidence type="ECO:0000256" key="11">
    <source>
        <dbReference type="ARBA" id="ARBA00022840"/>
    </source>
</evidence>
<accession>A0A1H9L9R2</accession>
<evidence type="ECO:0000256" key="12">
    <source>
        <dbReference type="ARBA" id="ARBA00022989"/>
    </source>
</evidence>
<evidence type="ECO:0000256" key="8">
    <source>
        <dbReference type="ARBA" id="ARBA00022692"/>
    </source>
</evidence>
<comment type="catalytic activity">
    <reaction evidence="1">
        <text>ATP + protein L-histidine = ADP + protein N-phospho-L-histidine.</text>
        <dbReference type="EC" id="2.7.13.3"/>
    </reaction>
</comment>
<dbReference type="SUPFAM" id="SSF55874">
    <property type="entry name" value="ATPase domain of HSP90 chaperone/DNA topoisomerase II/histidine kinase"/>
    <property type="match status" value="1"/>
</dbReference>
<dbReference type="Gene3D" id="1.10.287.130">
    <property type="match status" value="1"/>
</dbReference>
<keyword evidence="20" id="KW-1185">Reference proteome</keyword>
<keyword evidence="14 16" id="KW-0472">Membrane</keyword>
<evidence type="ECO:0000256" key="6">
    <source>
        <dbReference type="ARBA" id="ARBA00022553"/>
    </source>
</evidence>
<dbReference type="InterPro" id="IPR004358">
    <property type="entry name" value="Sig_transdc_His_kin-like_C"/>
</dbReference>
<dbReference type="STRING" id="489703.SAMN04488038_11570"/>
<sequence length="385" mass="42692">MSLRNLLGLLVLLSALLAPAITFVILEIFPPPPPLVLGPCVGKEQPQDARGLCLHQDRPRPPPESPPLLMGLGLKPPPDAGHPPPPAQMAPGQRLPPEAFAGMRQHFFLVNLLSLAVIAVLAMLVSTLTVRRPVRRLLEAIRDIRHGSVPQLREQAMPRELREIGQALQQLGLQLRRNNEERDLMLASMSHDLRSPLARIQAAVQLRGRPEADWLPVLRDVGEIDHIIEQCIAWVRDGRDEPTVRISLDELVRQLLRGDQDQVVELDLQAPREQALRRLSLARAIRNLLDNALTHGAAPVRLSTREREGELILRVSDHGPGICEKDWEHFLKPFVQGARERKPGGAGLGLAIVNRLAEQQGGRLCLLPAAPGRDFAIELHLPSRL</sequence>
<feature type="compositionally biased region" description="Pro residues" evidence="15">
    <location>
        <begin position="75"/>
        <end position="88"/>
    </location>
</feature>
<keyword evidence="10 19" id="KW-0418">Kinase</keyword>
<evidence type="ECO:0000313" key="20">
    <source>
        <dbReference type="Proteomes" id="UP000199233"/>
    </source>
</evidence>
<name>A0A1H9L9R2_9GAMM</name>
<evidence type="ECO:0000259" key="17">
    <source>
        <dbReference type="PROSITE" id="PS50109"/>
    </source>
</evidence>
<feature type="region of interest" description="Disordered" evidence="15">
    <location>
        <begin position="53"/>
        <end position="91"/>
    </location>
</feature>
<evidence type="ECO:0000256" key="2">
    <source>
        <dbReference type="ARBA" id="ARBA00004429"/>
    </source>
</evidence>
<dbReference type="PROSITE" id="PS50109">
    <property type="entry name" value="HIS_KIN"/>
    <property type="match status" value="1"/>
</dbReference>
<keyword evidence="13" id="KW-0902">Two-component regulatory system</keyword>
<dbReference type="CDD" id="cd00075">
    <property type="entry name" value="HATPase"/>
    <property type="match status" value="1"/>
</dbReference>
<keyword evidence="4" id="KW-1003">Cell membrane</keyword>
<dbReference type="InterPro" id="IPR036890">
    <property type="entry name" value="HATPase_C_sf"/>
</dbReference>
<evidence type="ECO:0000256" key="16">
    <source>
        <dbReference type="SAM" id="Phobius"/>
    </source>
</evidence>
<comment type="subcellular location">
    <subcellularLocation>
        <location evidence="2">Cell inner membrane</location>
        <topology evidence="2">Multi-pass membrane protein</topology>
    </subcellularLocation>
</comment>
<dbReference type="Gene3D" id="3.30.565.10">
    <property type="entry name" value="Histidine kinase-like ATPase, C-terminal domain"/>
    <property type="match status" value="1"/>
</dbReference>
<organism evidence="19 20">
    <name type="scientific">Solimonas aquatica</name>
    <dbReference type="NCBI Taxonomy" id="489703"/>
    <lineage>
        <taxon>Bacteria</taxon>
        <taxon>Pseudomonadati</taxon>
        <taxon>Pseudomonadota</taxon>
        <taxon>Gammaproteobacteria</taxon>
        <taxon>Nevskiales</taxon>
        <taxon>Nevskiaceae</taxon>
        <taxon>Solimonas</taxon>
    </lineage>
</organism>
<dbReference type="CDD" id="cd00082">
    <property type="entry name" value="HisKA"/>
    <property type="match status" value="1"/>
</dbReference>
<dbReference type="Proteomes" id="UP000199233">
    <property type="component" value="Unassembled WGS sequence"/>
</dbReference>
<evidence type="ECO:0000256" key="4">
    <source>
        <dbReference type="ARBA" id="ARBA00022475"/>
    </source>
</evidence>